<evidence type="ECO:0000313" key="5">
    <source>
        <dbReference type="Proteomes" id="UP000225972"/>
    </source>
</evidence>
<evidence type="ECO:0000313" key="4">
    <source>
        <dbReference type="EMBL" id="SMX30460.1"/>
    </source>
</evidence>
<dbReference type="GO" id="GO:0003677">
    <property type="term" value="F:DNA binding"/>
    <property type="evidence" value="ECO:0007669"/>
    <property type="project" value="InterPro"/>
</dbReference>
<dbReference type="CDD" id="cd16405">
    <property type="entry name" value="RepB_like_N"/>
    <property type="match status" value="1"/>
</dbReference>
<protein>
    <submittedName>
        <fullName evidence="4">Chromosome-partitioning protein ParB</fullName>
    </submittedName>
</protein>
<dbReference type="Gene3D" id="3.90.1530.30">
    <property type="match status" value="1"/>
</dbReference>
<dbReference type="InterPro" id="IPR003115">
    <property type="entry name" value="ParB_N"/>
</dbReference>
<dbReference type="OrthoDB" id="7908920at2"/>
<feature type="domain" description="ParB-like N-terminal" evidence="3">
    <location>
        <begin position="73"/>
        <end position="164"/>
    </location>
</feature>
<dbReference type="SUPFAM" id="SSF110849">
    <property type="entry name" value="ParB/Sulfiredoxin"/>
    <property type="match status" value="1"/>
</dbReference>
<dbReference type="GO" id="GO:0007059">
    <property type="term" value="P:chromosome segregation"/>
    <property type="evidence" value="ECO:0007669"/>
    <property type="project" value="TreeGrafter"/>
</dbReference>
<keyword evidence="5" id="KW-1185">Reference proteome</keyword>
<dbReference type="InterPro" id="IPR050336">
    <property type="entry name" value="Chromosome_partition/occlusion"/>
</dbReference>
<reference evidence="5" key="1">
    <citation type="submission" date="2017-05" db="EMBL/GenBank/DDBJ databases">
        <authorList>
            <person name="Rodrigo-Torres L."/>
            <person name="Arahal R. D."/>
            <person name="Lucena T."/>
        </authorList>
    </citation>
    <scope>NUCLEOTIDE SEQUENCE [LARGE SCALE GENOMIC DNA]</scope>
    <source>
        <strain evidence="5">CECT 8649</strain>
    </source>
</reference>
<dbReference type="Gene3D" id="1.10.10.2830">
    <property type="match status" value="1"/>
</dbReference>
<evidence type="ECO:0000256" key="1">
    <source>
        <dbReference type="ARBA" id="ARBA00006295"/>
    </source>
</evidence>
<dbReference type="InterPro" id="IPR017819">
    <property type="entry name" value="Plasmid_partition_RepB"/>
</dbReference>
<dbReference type="SUPFAM" id="SSF109709">
    <property type="entry name" value="KorB DNA-binding domain-like"/>
    <property type="match status" value="1"/>
</dbReference>
<dbReference type="Proteomes" id="UP000225972">
    <property type="component" value="Unassembled WGS sequence"/>
</dbReference>
<dbReference type="Pfam" id="PF02195">
    <property type="entry name" value="ParB_N"/>
    <property type="match status" value="1"/>
</dbReference>
<proteinExistence type="inferred from homology"/>
<dbReference type="SMART" id="SM00470">
    <property type="entry name" value="ParB"/>
    <property type="match status" value="1"/>
</dbReference>
<dbReference type="EMBL" id="FXXP01000005">
    <property type="protein sequence ID" value="SMX30460.1"/>
    <property type="molecule type" value="Genomic_DNA"/>
</dbReference>
<accession>A0A238JIG6</accession>
<dbReference type="InterPro" id="IPR011111">
    <property type="entry name" value="Plasmid_RepB"/>
</dbReference>
<dbReference type="PANTHER" id="PTHR33375">
    <property type="entry name" value="CHROMOSOME-PARTITIONING PROTEIN PARB-RELATED"/>
    <property type="match status" value="1"/>
</dbReference>
<dbReference type="RefSeq" id="WP_099249560.1">
    <property type="nucleotide sequence ID" value="NZ_FXXP01000005.1"/>
</dbReference>
<dbReference type="InterPro" id="IPR036086">
    <property type="entry name" value="ParB/Sulfiredoxin_sf"/>
</dbReference>
<comment type="similarity">
    <text evidence="1">Belongs to the ParB family.</text>
</comment>
<feature type="region of interest" description="Disordered" evidence="2">
    <location>
        <begin position="1"/>
        <end position="59"/>
    </location>
</feature>
<dbReference type="Pfam" id="PF07506">
    <property type="entry name" value="RepB"/>
    <property type="match status" value="1"/>
</dbReference>
<evidence type="ECO:0000256" key="2">
    <source>
        <dbReference type="SAM" id="MobiDB-lite"/>
    </source>
</evidence>
<evidence type="ECO:0000259" key="3">
    <source>
        <dbReference type="SMART" id="SM00470"/>
    </source>
</evidence>
<dbReference type="NCBIfam" id="TIGR03454">
    <property type="entry name" value="partition_RepB"/>
    <property type="match status" value="1"/>
</dbReference>
<dbReference type="InterPro" id="IPR004437">
    <property type="entry name" value="ParB/RepB/Spo0J"/>
</dbReference>
<sequence length="348" mass="38180">MARKNLLQGLMGEESPAKDESKAPSPTPDAKAKTVSNSAKGGDQIDPARPRRSTGAIGAVSQSIAQLKSRSVLEIDPFEITNGGLSDRLEHDEAEHQALMASIQEYGQQVPVLVRPHSDGKHSYQIVYGRRRVLALRDLGIPVKALVRELDDDALVMAQGQENSARRDLTFIEKCHFAHQMREAGYKRKVICDALSIDKTLISRMFSIVDRIGIPLVRTIGSAPGIGRDRWAVLADEMEERFLTSDRLANEVELLAGGQSSAEKFEMALKMCGVGDGPKPAKPPAPRGRTTHITSSNGFEIAKALQKESEVVLTVPRTGEGKFGDWLVENLEEIYRDWISQSDDEAGQ</sequence>
<dbReference type="InterPro" id="IPR037972">
    <property type="entry name" value="RepB_N"/>
</dbReference>
<dbReference type="AlphaFoldDB" id="A0A238JIG6"/>
<gene>
    <name evidence="4" type="primary">parB_2</name>
    <name evidence="4" type="ORF">TRP8649_04604</name>
</gene>
<name>A0A238JIG6_9RHOB</name>
<organism evidence="4 5">
    <name type="scientific">Pelagimonas phthalicica</name>
    <dbReference type="NCBI Taxonomy" id="1037362"/>
    <lineage>
        <taxon>Bacteria</taxon>
        <taxon>Pseudomonadati</taxon>
        <taxon>Pseudomonadota</taxon>
        <taxon>Alphaproteobacteria</taxon>
        <taxon>Rhodobacterales</taxon>
        <taxon>Roseobacteraceae</taxon>
        <taxon>Pelagimonas</taxon>
    </lineage>
</organism>
<dbReference type="PANTHER" id="PTHR33375:SF1">
    <property type="entry name" value="CHROMOSOME-PARTITIONING PROTEIN PARB-RELATED"/>
    <property type="match status" value="1"/>
</dbReference>
<dbReference type="GO" id="GO:0005694">
    <property type="term" value="C:chromosome"/>
    <property type="evidence" value="ECO:0007669"/>
    <property type="project" value="TreeGrafter"/>
</dbReference>
<dbReference type="NCBIfam" id="TIGR00180">
    <property type="entry name" value="parB_part"/>
    <property type="match status" value="1"/>
</dbReference>